<sequence>MFCGLSFACFIVATISILATAAHDEAYHDSGRYNAGQHGDYVEQRFVSTKSTAPKLNFMRPFTNCNDGTYLFLAPRGSVMNSSVCILDATGSLVWTSSDFEGQAYNLQVQQYLGKDYLTFWAGDNSLGGGHGDGKHYMVHQWRTEKCLQLDQNYNLFRTITAANGLATDLHSFSITPAGTALLTVYEVIEADLSGLPLSQGGGRPILANIPFLPPSDPSFAGPKKGYVWDSVFQEIDLETGKLLFQWRASDHFAYQQSYEPIRSATQKESWDWFHINSVDKDDTDNYLISARHLRAVANIDGRTGEVLWQLGGRSGSFKDRSAGTAIQYIGQHDAHWAPGSNQTAITMFDNRADWSDHQESQSRGTRIHLDFESMTATLVTQYKHTENVYSVSQGSYQTLPNGNVLLGYGNNPVLTEFAANGTILCDAYFGPSKGWTSGNVQSYRALKFGWVGLPTGRPSLVIKGDTLYVSWLGSTEVRSWLIQHSTRSSGKFEALTTIAKDGFETSFIPRVGAEVRQHVQVLALDKARNILAVSDTVNLANATWSAAGNALGPQFETDYEYRQLAKLSRDLQRLLMFFGLALPSSCLLCWLCLGARTSRSFHVVRSHEKRSDDTLWARPQARCHELLADSKPMWTSVIDGKRGFQDVPRYAT</sequence>
<dbReference type="InterPro" id="IPR053143">
    <property type="entry name" value="Arylsulfate_ST"/>
</dbReference>
<dbReference type="EMBL" id="JAVRQU010000004">
    <property type="protein sequence ID" value="KAK5704090.1"/>
    <property type="molecule type" value="Genomic_DNA"/>
</dbReference>
<proteinExistence type="predicted"/>
<keyword evidence="1" id="KW-1133">Transmembrane helix</keyword>
<evidence type="ECO:0000256" key="1">
    <source>
        <dbReference type="SAM" id="Phobius"/>
    </source>
</evidence>
<feature type="chain" id="PRO_5042867710" description="ASST-domain-containing protein" evidence="2">
    <location>
        <begin position="22"/>
        <end position="653"/>
    </location>
</feature>
<organism evidence="3 4">
    <name type="scientific">Elasticomyces elasticus</name>
    <dbReference type="NCBI Taxonomy" id="574655"/>
    <lineage>
        <taxon>Eukaryota</taxon>
        <taxon>Fungi</taxon>
        <taxon>Dikarya</taxon>
        <taxon>Ascomycota</taxon>
        <taxon>Pezizomycotina</taxon>
        <taxon>Dothideomycetes</taxon>
        <taxon>Dothideomycetidae</taxon>
        <taxon>Mycosphaerellales</taxon>
        <taxon>Teratosphaeriaceae</taxon>
        <taxon>Elasticomyces</taxon>
    </lineage>
</organism>
<feature type="transmembrane region" description="Helical" evidence="1">
    <location>
        <begin position="575"/>
        <end position="594"/>
    </location>
</feature>
<protein>
    <recommendedName>
        <fullName evidence="5">ASST-domain-containing protein</fullName>
    </recommendedName>
</protein>
<dbReference type="InterPro" id="IPR039535">
    <property type="entry name" value="ASST-like"/>
</dbReference>
<dbReference type="Pfam" id="PF14269">
    <property type="entry name" value="Arylsulfotran_2"/>
    <property type="match status" value="1"/>
</dbReference>
<evidence type="ECO:0000256" key="2">
    <source>
        <dbReference type="SAM" id="SignalP"/>
    </source>
</evidence>
<dbReference type="PANTHER" id="PTHR35340:SF5">
    <property type="entry name" value="ASST-DOMAIN-CONTAINING PROTEIN"/>
    <property type="match status" value="1"/>
</dbReference>
<name>A0AAN7WAF8_9PEZI</name>
<comment type="caution">
    <text evidence="3">The sequence shown here is derived from an EMBL/GenBank/DDBJ whole genome shotgun (WGS) entry which is preliminary data.</text>
</comment>
<keyword evidence="1" id="KW-0812">Transmembrane</keyword>
<keyword evidence="2" id="KW-0732">Signal</keyword>
<accession>A0AAN7WAF8</accession>
<evidence type="ECO:0000313" key="4">
    <source>
        <dbReference type="Proteomes" id="UP001310594"/>
    </source>
</evidence>
<gene>
    <name evidence="3" type="ORF">LTR97_003103</name>
</gene>
<dbReference type="Proteomes" id="UP001310594">
    <property type="component" value="Unassembled WGS sequence"/>
</dbReference>
<dbReference type="PANTHER" id="PTHR35340">
    <property type="entry name" value="PQQ ENZYME REPEAT PROTEIN-RELATED"/>
    <property type="match status" value="1"/>
</dbReference>
<feature type="signal peptide" evidence="2">
    <location>
        <begin position="1"/>
        <end position="21"/>
    </location>
</feature>
<keyword evidence="1" id="KW-0472">Membrane</keyword>
<evidence type="ECO:0008006" key="5">
    <source>
        <dbReference type="Google" id="ProtNLM"/>
    </source>
</evidence>
<evidence type="ECO:0000313" key="3">
    <source>
        <dbReference type="EMBL" id="KAK5704090.1"/>
    </source>
</evidence>
<reference evidence="3" key="1">
    <citation type="submission" date="2023-08" db="EMBL/GenBank/DDBJ databases">
        <title>Black Yeasts Isolated from many extreme environments.</title>
        <authorList>
            <person name="Coleine C."/>
            <person name="Stajich J.E."/>
            <person name="Selbmann L."/>
        </authorList>
    </citation>
    <scope>NUCLEOTIDE SEQUENCE</scope>
    <source>
        <strain evidence="3">CCFEE 5810</strain>
    </source>
</reference>
<dbReference type="AlphaFoldDB" id="A0AAN7WAF8"/>